<sequence>MEAKFFRLTKKHQKSEAEHERVMSETLRAADENHKKLEDELSRNEAIEEVKTHLQKVYNSGFRHGWKSALIKTEQPEVSELFLRANTPLPYPDAGLKDSDDEEDEGEGEEEEEEEEEEEAEKEGKEGKGRKEEGKEGEGRKKRKNERWRKKRTSAKEMVELNHPRVCQTWLI</sequence>
<organism evidence="2">
    <name type="scientific">Fagus sylvatica</name>
    <name type="common">Beechnut</name>
    <dbReference type="NCBI Taxonomy" id="28930"/>
    <lineage>
        <taxon>Eukaryota</taxon>
        <taxon>Viridiplantae</taxon>
        <taxon>Streptophyta</taxon>
        <taxon>Embryophyta</taxon>
        <taxon>Tracheophyta</taxon>
        <taxon>Spermatophyta</taxon>
        <taxon>Magnoliopsida</taxon>
        <taxon>eudicotyledons</taxon>
        <taxon>Gunneridae</taxon>
        <taxon>Pentapetalae</taxon>
        <taxon>rosids</taxon>
        <taxon>fabids</taxon>
        <taxon>Fagales</taxon>
        <taxon>Fagaceae</taxon>
        <taxon>Fagus</taxon>
    </lineage>
</organism>
<feature type="compositionally biased region" description="Acidic residues" evidence="1">
    <location>
        <begin position="99"/>
        <end position="121"/>
    </location>
</feature>
<dbReference type="EMBL" id="OIVN01006110">
    <property type="protein sequence ID" value="SPD25274.1"/>
    <property type="molecule type" value="Genomic_DNA"/>
</dbReference>
<gene>
    <name evidence="2" type="ORF">FSB_LOCUS53156</name>
</gene>
<feature type="compositionally biased region" description="Basic and acidic residues" evidence="1">
    <location>
        <begin position="122"/>
        <end position="139"/>
    </location>
</feature>
<protein>
    <submittedName>
        <fullName evidence="2">Uncharacterized protein</fullName>
    </submittedName>
</protein>
<proteinExistence type="predicted"/>
<dbReference type="AlphaFoldDB" id="A0A2N9ILX6"/>
<reference evidence="2" key="1">
    <citation type="submission" date="2018-02" db="EMBL/GenBank/DDBJ databases">
        <authorList>
            <person name="Cohen D.B."/>
            <person name="Kent A.D."/>
        </authorList>
    </citation>
    <scope>NUCLEOTIDE SEQUENCE</scope>
</reference>
<accession>A0A2N9ILX6</accession>
<feature type="region of interest" description="Disordered" evidence="1">
    <location>
        <begin position="1"/>
        <end position="39"/>
    </location>
</feature>
<feature type="compositionally biased region" description="Basic residues" evidence="1">
    <location>
        <begin position="140"/>
        <end position="153"/>
    </location>
</feature>
<evidence type="ECO:0000313" key="2">
    <source>
        <dbReference type="EMBL" id="SPD25274.1"/>
    </source>
</evidence>
<evidence type="ECO:0000256" key="1">
    <source>
        <dbReference type="SAM" id="MobiDB-lite"/>
    </source>
</evidence>
<name>A0A2N9ILX6_FAGSY</name>
<feature type="compositionally biased region" description="Basic and acidic residues" evidence="1">
    <location>
        <begin position="14"/>
        <end position="39"/>
    </location>
</feature>
<feature type="region of interest" description="Disordered" evidence="1">
    <location>
        <begin position="82"/>
        <end position="172"/>
    </location>
</feature>
<feature type="compositionally biased region" description="Basic and acidic residues" evidence="1">
    <location>
        <begin position="154"/>
        <end position="163"/>
    </location>
</feature>